<organism evidence="4 5">
    <name type="scientific">Arcanobacterium wilhelmae</name>
    <dbReference type="NCBI Taxonomy" id="1803177"/>
    <lineage>
        <taxon>Bacteria</taxon>
        <taxon>Bacillati</taxon>
        <taxon>Actinomycetota</taxon>
        <taxon>Actinomycetes</taxon>
        <taxon>Actinomycetales</taxon>
        <taxon>Actinomycetaceae</taxon>
        <taxon>Arcanobacterium</taxon>
    </lineage>
</organism>
<dbReference type="PIRSF" id="PIRSF016661">
    <property type="entry name" value="BioY"/>
    <property type="match status" value="1"/>
</dbReference>
<dbReference type="Gene3D" id="1.10.1760.20">
    <property type="match status" value="1"/>
</dbReference>
<keyword evidence="3" id="KW-0812">Transmembrane</keyword>
<dbReference type="EMBL" id="JAUSQW010000001">
    <property type="protein sequence ID" value="MDP9801151.1"/>
    <property type="molecule type" value="Genomic_DNA"/>
</dbReference>
<keyword evidence="2" id="KW-0813">Transport</keyword>
<feature type="transmembrane region" description="Helical" evidence="3">
    <location>
        <begin position="95"/>
        <end position="116"/>
    </location>
</feature>
<sequence length="194" mass="19363">MTTKTATIVANPLRIQALPLAQSAALVIAGAAVIALASQVKIPVGPVPITLQTLVIPLLALAFGLRRGVTTTLVYIGVGLAGAPVFAGGAGGTSILAGATFGYLIGMVAQAAIVGAMSDRAVTTGWRYAAGMCAAFVAPFVPGLIWLAVFMGNAATFTGVLAAGLLPFIPGELIKAAIVTGSLPTLRALGRLAR</sequence>
<reference evidence="4 5" key="1">
    <citation type="submission" date="2023-07" db="EMBL/GenBank/DDBJ databases">
        <title>Sequencing the genomes of 1000 actinobacteria strains.</title>
        <authorList>
            <person name="Klenk H.-P."/>
        </authorList>
    </citation>
    <scope>NUCLEOTIDE SEQUENCE [LARGE SCALE GENOMIC DNA]</scope>
    <source>
        <strain evidence="4 5">DSM 102162</strain>
    </source>
</reference>
<keyword evidence="3" id="KW-1133">Transmembrane helix</keyword>
<proteinExistence type="inferred from homology"/>
<dbReference type="PANTHER" id="PTHR34295">
    <property type="entry name" value="BIOTIN TRANSPORTER BIOY"/>
    <property type="match status" value="1"/>
</dbReference>
<comment type="caution">
    <text evidence="4">The sequence shown here is derived from an EMBL/GenBank/DDBJ whole genome shotgun (WGS) entry which is preliminary data.</text>
</comment>
<feature type="transmembrane region" description="Helical" evidence="3">
    <location>
        <begin position="72"/>
        <end position="89"/>
    </location>
</feature>
<dbReference type="InterPro" id="IPR003784">
    <property type="entry name" value="BioY"/>
</dbReference>
<comment type="subcellular location">
    <subcellularLocation>
        <location evidence="2">Cell membrane</location>
        <topology evidence="2">Multi-pass membrane protein</topology>
    </subcellularLocation>
</comment>
<evidence type="ECO:0000313" key="5">
    <source>
        <dbReference type="Proteomes" id="UP001235966"/>
    </source>
</evidence>
<feature type="transmembrane region" description="Helical" evidence="3">
    <location>
        <begin position="155"/>
        <end position="174"/>
    </location>
</feature>
<feature type="transmembrane region" description="Helical" evidence="3">
    <location>
        <begin position="128"/>
        <end position="149"/>
    </location>
</feature>
<gene>
    <name evidence="4" type="ORF">J2S49_001227</name>
</gene>
<accession>A0ABT9NCP7</accession>
<feature type="transmembrane region" description="Helical" evidence="3">
    <location>
        <begin position="47"/>
        <end position="65"/>
    </location>
</feature>
<dbReference type="Proteomes" id="UP001235966">
    <property type="component" value="Unassembled WGS sequence"/>
</dbReference>
<protein>
    <recommendedName>
        <fullName evidence="2">Biotin transporter</fullName>
    </recommendedName>
</protein>
<evidence type="ECO:0000256" key="2">
    <source>
        <dbReference type="PIRNR" id="PIRNR016661"/>
    </source>
</evidence>
<name>A0ABT9NCP7_9ACTO</name>
<evidence type="ECO:0000313" key="4">
    <source>
        <dbReference type="EMBL" id="MDP9801151.1"/>
    </source>
</evidence>
<dbReference type="PANTHER" id="PTHR34295:SF1">
    <property type="entry name" value="BIOTIN TRANSPORTER BIOY"/>
    <property type="match status" value="1"/>
</dbReference>
<dbReference type="RefSeq" id="WP_278058910.1">
    <property type="nucleotide sequence ID" value="NZ_CP121247.1"/>
</dbReference>
<dbReference type="Pfam" id="PF02632">
    <property type="entry name" value="BioY"/>
    <property type="match status" value="1"/>
</dbReference>
<comment type="similarity">
    <text evidence="1 2">Belongs to the BioY family.</text>
</comment>
<keyword evidence="2 3" id="KW-0472">Membrane</keyword>
<evidence type="ECO:0000256" key="1">
    <source>
        <dbReference type="ARBA" id="ARBA00010692"/>
    </source>
</evidence>
<evidence type="ECO:0000256" key="3">
    <source>
        <dbReference type="SAM" id="Phobius"/>
    </source>
</evidence>
<keyword evidence="2" id="KW-1003">Cell membrane</keyword>
<keyword evidence="5" id="KW-1185">Reference proteome</keyword>